<dbReference type="Proteomes" id="UP000316968">
    <property type="component" value="Chromosome"/>
</dbReference>
<dbReference type="EMBL" id="CP041217">
    <property type="protein sequence ID" value="QDH22668.1"/>
    <property type="molecule type" value="Genomic_DNA"/>
</dbReference>
<dbReference type="RefSeq" id="WP_141449210.1">
    <property type="nucleotide sequence ID" value="NZ_CP041217.1"/>
</dbReference>
<organism evidence="1 2">
    <name type="scientific">Saccharibacillus brassicae</name>
    <dbReference type="NCBI Taxonomy" id="2583377"/>
    <lineage>
        <taxon>Bacteria</taxon>
        <taxon>Bacillati</taxon>
        <taxon>Bacillota</taxon>
        <taxon>Bacilli</taxon>
        <taxon>Bacillales</taxon>
        <taxon>Paenibacillaceae</taxon>
        <taxon>Saccharibacillus</taxon>
    </lineage>
</organism>
<proteinExistence type="predicted"/>
<dbReference type="KEGG" id="saca:FFV09_18555"/>
<keyword evidence="2" id="KW-1185">Reference proteome</keyword>
<evidence type="ECO:0000313" key="2">
    <source>
        <dbReference type="Proteomes" id="UP000316968"/>
    </source>
</evidence>
<accession>A0A4Y6V1I5</accession>
<name>A0A4Y6V1I5_SACBS</name>
<dbReference type="OrthoDB" id="2382018at2"/>
<protein>
    <submittedName>
        <fullName evidence="1">Uncharacterized protein</fullName>
    </submittedName>
</protein>
<reference evidence="1 2" key="1">
    <citation type="submission" date="2019-06" db="EMBL/GenBank/DDBJ databases">
        <title>Saccharibacillus brassicae sp. nov., an endophytic bacterium isolated from Chinese cabbage seeds (Brassica pekinensis).</title>
        <authorList>
            <person name="Jiang L."/>
            <person name="Lee J."/>
            <person name="Kim S.W."/>
        </authorList>
    </citation>
    <scope>NUCLEOTIDE SEQUENCE [LARGE SCALE GENOMIC DNA]</scope>
    <source>
        <strain evidence="2">KCTC 43072 / ATSA2</strain>
    </source>
</reference>
<dbReference type="AlphaFoldDB" id="A0A4Y6V1I5"/>
<evidence type="ECO:0000313" key="1">
    <source>
        <dbReference type="EMBL" id="QDH22668.1"/>
    </source>
</evidence>
<sequence>MIKKHTIYKTDNWNMMTVEVHGRQLVLREISDQWGEETHKFLSRPAMMDWAERRFDPEKFEGSDEERQSIIDALKAV</sequence>
<gene>
    <name evidence="1" type="ORF">FFV09_18555</name>
</gene>